<dbReference type="EMBL" id="JAJJMB010001336">
    <property type="protein sequence ID" value="KAI3957460.1"/>
    <property type="molecule type" value="Genomic_DNA"/>
</dbReference>
<organism evidence="2 3">
    <name type="scientific">Papaver atlanticum</name>
    <dbReference type="NCBI Taxonomy" id="357466"/>
    <lineage>
        <taxon>Eukaryota</taxon>
        <taxon>Viridiplantae</taxon>
        <taxon>Streptophyta</taxon>
        <taxon>Embryophyta</taxon>
        <taxon>Tracheophyta</taxon>
        <taxon>Spermatophyta</taxon>
        <taxon>Magnoliopsida</taxon>
        <taxon>Ranunculales</taxon>
        <taxon>Papaveraceae</taxon>
        <taxon>Papaveroideae</taxon>
        <taxon>Papaver</taxon>
    </lineage>
</organism>
<feature type="transmembrane region" description="Helical" evidence="1">
    <location>
        <begin position="90"/>
        <end position="117"/>
    </location>
</feature>
<protein>
    <submittedName>
        <fullName evidence="2">Uncharacterized protein</fullName>
    </submittedName>
</protein>
<keyword evidence="3" id="KW-1185">Reference proteome</keyword>
<keyword evidence="1" id="KW-0472">Membrane</keyword>
<dbReference type="Proteomes" id="UP001202328">
    <property type="component" value="Unassembled WGS sequence"/>
</dbReference>
<reference evidence="2" key="1">
    <citation type="submission" date="2022-04" db="EMBL/GenBank/DDBJ databases">
        <title>A functionally conserved STORR gene fusion in Papaver species that diverged 16.8 million years ago.</title>
        <authorList>
            <person name="Catania T."/>
        </authorList>
    </citation>
    <scope>NUCLEOTIDE SEQUENCE</scope>
    <source>
        <strain evidence="2">S-188037</strain>
    </source>
</reference>
<keyword evidence="1" id="KW-1133">Transmembrane helix</keyword>
<evidence type="ECO:0000313" key="2">
    <source>
        <dbReference type="EMBL" id="KAI3957460.1"/>
    </source>
</evidence>
<dbReference type="AlphaFoldDB" id="A0AAD4TJG0"/>
<keyword evidence="1" id="KW-0812">Transmembrane</keyword>
<accession>A0AAD4TJG0</accession>
<evidence type="ECO:0000256" key="1">
    <source>
        <dbReference type="SAM" id="Phobius"/>
    </source>
</evidence>
<proteinExistence type="predicted"/>
<sequence length="130" mass="14732">MSTSETLIRLLSFLHRSCSQYSLFRLTLYIMIDVVQPEGFCFAIKIEVKVSFDGNYFALKAFLVSMYYFAKILGTDQFQLLHGNATTGSFVTFTLVASVVGVGRLLLRLVIFGHGVLKGIIRRLEYMQET</sequence>
<evidence type="ECO:0000313" key="3">
    <source>
        <dbReference type="Proteomes" id="UP001202328"/>
    </source>
</evidence>
<gene>
    <name evidence="2" type="ORF">MKW98_003181</name>
</gene>
<comment type="caution">
    <text evidence="2">The sequence shown here is derived from an EMBL/GenBank/DDBJ whole genome shotgun (WGS) entry which is preliminary data.</text>
</comment>
<feature type="transmembrane region" description="Helical" evidence="1">
    <location>
        <begin position="54"/>
        <end position="70"/>
    </location>
</feature>
<name>A0AAD4TJG0_9MAGN</name>